<name>A0A939GJP1_9BACT</name>
<keyword evidence="3" id="KW-1185">Reference proteome</keyword>
<dbReference type="AlphaFoldDB" id="A0A939GJP1"/>
<accession>A0A939GJP1</accession>
<dbReference type="EMBL" id="JAFMYV010000012">
    <property type="protein sequence ID" value="MBO0939043.1"/>
    <property type="molecule type" value="Genomic_DNA"/>
</dbReference>
<dbReference type="InterPro" id="IPR000182">
    <property type="entry name" value="GNAT_dom"/>
</dbReference>
<dbReference type="Gene3D" id="3.40.630.30">
    <property type="match status" value="1"/>
</dbReference>
<gene>
    <name evidence="2" type="ORF">J2I47_20990</name>
</gene>
<dbReference type="GO" id="GO:0016747">
    <property type="term" value="F:acyltransferase activity, transferring groups other than amino-acyl groups"/>
    <property type="evidence" value="ECO:0007669"/>
    <property type="project" value="InterPro"/>
</dbReference>
<dbReference type="SUPFAM" id="SSF55729">
    <property type="entry name" value="Acyl-CoA N-acyltransferases (Nat)"/>
    <property type="match status" value="1"/>
</dbReference>
<dbReference type="CDD" id="cd04301">
    <property type="entry name" value="NAT_SF"/>
    <property type="match status" value="1"/>
</dbReference>
<feature type="domain" description="N-acetyltransferase" evidence="1">
    <location>
        <begin position="1"/>
        <end position="136"/>
    </location>
</feature>
<organism evidence="2 3">
    <name type="scientific">Fibrella rubiginis</name>
    <dbReference type="NCBI Taxonomy" id="2817060"/>
    <lineage>
        <taxon>Bacteria</taxon>
        <taxon>Pseudomonadati</taxon>
        <taxon>Bacteroidota</taxon>
        <taxon>Cytophagia</taxon>
        <taxon>Cytophagales</taxon>
        <taxon>Spirosomataceae</taxon>
        <taxon>Fibrella</taxon>
    </lineage>
</organism>
<evidence type="ECO:0000259" key="1">
    <source>
        <dbReference type="PROSITE" id="PS51186"/>
    </source>
</evidence>
<proteinExistence type="predicted"/>
<dbReference type="PROSITE" id="PS51186">
    <property type="entry name" value="GNAT"/>
    <property type="match status" value="1"/>
</dbReference>
<comment type="caution">
    <text evidence="2">The sequence shown here is derived from an EMBL/GenBank/DDBJ whole genome shotgun (WGS) entry which is preliminary data.</text>
</comment>
<dbReference type="Proteomes" id="UP000664034">
    <property type="component" value="Unassembled WGS sequence"/>
</dbReference>
<protein>
    <submittedName>
        <fullName evidence="2">GNAT family N-acetyltransferase</fullName>
    </submittedName>
</protein>
<dbReference type="RefSeq" id="WP_207366579.1">
    <property type="nucleotide sequence ID" value="NZ_JAFMYV010000012.1"/>
</dbReference>
<dbReference type="Pfam" id="PF00583">
    <property type="entry name" value="Acetyltransf_1"/>
    <property type="match status" value="1"/>
</dbReference>
<sequence>MQLIIAPITADDTLALRQSVLWPDKPIEAVRLPNDGEGHHIGAFVDGQLIAVISLFVEGERAQFRKFATHPNFQGQGIGSLLLNHVIDKAKQLNANRLCCDARLIAASFYARRGMQPLGDVFYKGPIPYQQYQCLL</sequence>
<evidence type="ECO:0000313" key="3">
    <source>
        <dbReference type="Proteomes" id="UP000664034"/>
    </source>
</evidence>
<reference evidence="2" key="1">
    <citation type="submission" date="2021-03" db="EMBL/GenBank/DDBJ databases">
        <title>Fibrella sp. HMF5335 genome sequencing and assembly.</title>
        <authorList>
            <person name="Kang H."/>
            <person name="Kim H."/>
            <person name="Bae S."/>
            <person name="Joh K."/>
        </authorList>
    </citation>
    <scope>NUCLEOTIDE SEQUENCE</scope>
    <source>
        <strain evidence="2">HMF5335</strain>
    </source>
</reference>
<evidence type="ECO:0000313" key="2">
    <source>
        <dbReference type="EMBL" id="MBO0939043.1"/>
    </source>
</evidence>
<dbReference type="InterPro" id="IPR016181">
    <property type="entry name" value="Acyl_CoA_acyltransferase"/>
</dbReference>